<gene>
    <name evidence="2" type="ORF">PPYR_13317</name>
</gene>
<sequence>MAVTETVQEILPNNVQTDPDYVPEKNSESEKLSGNEEQVIIAEEPQNGSDKVLTRKRNRNPTKWKQNIRKSKRQRGEAYLDSKGTLKPPKNVKNETCHSEKCGFKCSQAITNEERGHIHRQFWKLNDEKKVHFYSKHIKRVTPLRKRTAEESSRKKYSYEYHFVVSGVKIRVCQEYFLNTLNISKNRVYYFFKKNKDEDVPNSPTQGKHKKKFIPVAKKDEVRSHIKSFPSIDSHYCRALTKKKYLERGITLRKMYDLYRSSTENPVKFHMYSEIFNTEFNISFFKPKKDLCDKCELFKILKEPTEEEIVKQEEHIKRKNIGKQERDRDRKKFIEDDTVGSKYSKGLEIVEQKFSEPGHGNVQEIDCAHSCIEKHIRNLEIWSPMSLVRALLSIPSSWKFKFKVLQMKQTDYFNFQKMSKLLSYGTIPYTRVKHIIYTKKDVNNVEYKEMFEGGMHKTKICVLKQQNLTRHERKDILCDLYNFSCDVPLADLEINISDLKRQHLTEMKSYIPHDTEKIFYETLLAIKNTPKKITTEKKKNKRIIINIVFCPTNTTEMIESLRCLIKQHHELFISEFKINLIPKHHMMLHYPNVILKMGPLVFLNTMRFEAKHGTNLNGQQFQEAVNAFFKVPINFDFTITNSVKVSGNNFQKTMFVVDVFSTYCSMFCQILEIIVFKDIPYLICKPWKTCKFNSLYNAWEIQKTNDIVINILDIRNLLHFVSYEIHKPYNKQTNLIVPKFKIVS</sequence>
<dbReference type="PANTHER" id="PTHR10773:SF19">
    <property type="match status" value="1"/>
</dbReference>
<name>A0A5N4A8R7_PHOPY</name>
<dbReference type="EMBL" id="VVIM01000009">
    <property type="protein sequence ID" value="KAB0793697.1"/>
    <property type="molecule type" value="Genomic_DNA"/>
</dbReference>
<comment type="caution">
    <text evidence="2">The sequence shown here is derived from an EMBL/GenBank/DDBJ whole genome shotgun (WGS) entry which is preliminary data.</text>
</comment>
<dbReference type="InParanoid" id="A0A5N4A8R7"/>
<evidence type="ECO:0000313" key="2">
    <source>
        <dbReference type="EMBL" id="KAB0793697.1"/>
    </source>
</evidence>
<feature type="compositionally biased region" description="Polar residues" evidence="1">
    <location>
        <begin position="1"/>
        <end position="17"/>
    </location>
</feature>
<evidence type="ECO:0000313" key="3">
    <source>
        <dbReference type="Proteomes" id="UP000327044"/>
    </source>
</evidence>
<dbReference type="PANTHER" id="PTHR10773">
    <property type="entry name" value="DNA-DIRECTED RNA POLYMERASES I, II, AND III SUBUNIT RPABC2"/>
    <property type="match status" value="1"/>
</dbReference>
<dbReference type="AlphaFoldDB" id="A0A5N4A8R7"/>
<dbReference type="Proteomes" id="UP000327044">
    <property type="component" value="Unassembled WGS sequence"/>
</dbReference>
<reference evidence="2 3" key="1">
    <citation type="journal article" date="2018" name="Elife">
        <title>Firefly genomes illuminate parallel origins of bioluminescence in beetles.</title>
        <authorList>
            <person name="Fallon T.R."/>
            <person name="Lower S.E."/>
            <person name="Chang C.H."/>
            <person name="Bessho-Uehara M."/>
            <person name="Martin G.J."/>
            <person name="Bewick A.J."/>
            <person name="Behringer M."/>
            <person name="Debat H.J."/>
            <person name="Wong I."/>
            <person name="Day J.C."/>
            <person name="Suvorov A."/>
            <person name="Silva C.J."/>
            <person name="Stanger-Hall K.F."/>
            <person name="Hall D.W."/>
            <person name="Schmitz R.J."/>
            <person name="Nelson D.R."/>
            <person name="Lewis S.M."/>
            <person name="Shigenobu S."/>
            <person name="Bybee S.M."/>
            <person name="Larracuente A.M."/>
            <person name="Oba Y."/>
            <person name="Weng J.K."/>
        </authorList>
    </citation>
    <scope>NUCLEOTIDE SEQUENCE [LARGE SCALE GENOMIC DNA]</scope>
    <source>
        <strain evidence="2">1611_PpyrPB1</strain>
        <tissue evidence="2">Whole body</tissue>
    </source>
</reference>
<feature type="region of interest" description="Disordered" evidence="1">
    <location>
        <begin position="1"/>
        <end position="94"/>
    </location>
</feature>
<evidence type="ECO:0000256" key="1">
    <source>
        <dbReference type="SAM" id="MobiDB-lite"/>
    </source>
</evidence>
<feature type="compositionally biased region" description="Basic and acidic residues" evidence="1">
    <location>
        <begin position="22"/>
        <end position="34"/>
    </location>
</feature>
<protein>
    <submittedName>
        <fullName evidence="2">Uncharacterized protein</fullName>
    </submittedName>
</protein>
<feature type="compositionally biased region" description="Basic residues" evidence="1">
    <location>
        <begin position="54"/>
        <end position="73"/>
    </location>
</feature>
<organism evidence="2 3">
    <name type="scientific">Photinus pyralis</name>
    <name type="common">Common eastern firefly</name>
    <name type="synonym">Lampyris pyralis</name>
    <dbReference type="NCBI Taxonomy" id="7054"/>
    <lineage>
        <taxon>Eukaryota</taxon>
        <taxon>Metazoa</taxon>
        <taxon>Ecdysozoa</taxon>
        <taxon>Arthropoda</taxon>
        <taxon>Hexapoda</taxon>
        <taxon>Insecta</taxon>
        <taxon>Pterygota</taxon>
        <taxon>Neoptera</taxon>
        <taxon>Endopterygota</taxon>
        <taxon>Coleoptera</taxon>
        <taxon>Polyphaga</taxon>
        <taxon>Elateriformia</taxon>
        <taxon>Elateroidea</taxon>
        <taxon>Lampyridae</taxon>
        <taxon>Lampyrinae</taxon>
        <taxon>Photinus</taxon>
    </lineage>
</organism>
<accession>A0A5N4A8R7</accession>
<proteinExistence type="predicted"/>
<keyword evidence="3" id="KW-1185">Reference proteome</keyword>